<dbReference type="SUPFAM" id="SSF52172">
    <property type="entry name" value="CheY-like"/>
    <property type="match status" value="1"/>
</dbReference>
<dbReference type="GO" id="GO:0000156">
    <property type="term" value="F:phosphorelay response regulator activity"/>
    <property type="evidence" value="ECO:0007669"/>
    <property type="project" value="TreeGrafter"/>
</dbReference>
<dbReference type="GO" id="GO:0006355">
    <property type="term" value="P:regulation of DNA-templated transcription"/>
    <property type="evidence" value="ECO:0007669"/>
    <property type="project" value="TreeGrafter"/>
</dbReference>
<proteinExistence type="predicted"/>
<accession>A0A2V3DVF7</accession>
<evidence type="ECO:0000256" key="3">
    <source>
        <dbReference type="ARBA" id="ARBA00023015"/>
    </source>
</evidence>
<dbReference type="Proteomes" id="UP000246303">
    <property type="component" value="Unassembled WGS sequence"/>
</dbReference>
<dbReference type="OrthoDB" id="3197131at2"/>
<keyword evidence="1" id="KW-0597">Phosphoprotein</keyword>
<organism evidence="7 8">
    <name type="scientific">Arthrobacter psychrochitiniphilus</name>
    <dbReference type="NCBI Taxonomy" id="291045"/>
    <lineage>
        <taxon>Bacteria</taxon>
        <taxon>Bacillati</taxon>
        <taxon>Actinomycetota</taxon>
        <taxon>Actinomycetes</taxon>
        <taxon>Micrococcales</taxon>
        <taxon>Micrococcaceae</taxon>
        <taxon>Arthrobacter</taxon>
    </lineage>
</organism>
<dbReference type="SMART" id="SM00448">
    <property type="entry name" value="REC"/>
    <property type="match status" value="1"/>
</dbReference>
<dbReference type="Pfam" id="PF00072">
    <property type="entry name" value="Response_reg"/>
    <property type="match status" value="1"/>
</dbReference>
<feature type="compositionally biased region" description="Low complexity" evidence="6">
    <location>
        <begin position="137"/>
        <end position="155"/>
    </location>
</feature>
<dbReference type="CDD" id="cd17574">
    <property type="entry name" value="REC_OmpR"/>
    <property type="match status" value="1"/>
</dbReference>
<dbReference type="InterPro" id="IPR011006">
    <property type="entry name" value="CheY-like_superfamily"/>
</dbReference>
<comment type="caution">
    <text evidence="7">The sequence shown here is derived from an EMBL/GenBank/DDBJ whole genome shotgun (WGS) entry which is preliminary data.</text>
</comment>
<evidence type="ECO:0000256" key="1">
    <source>
        <dbReference type="ARBA" id="ARBA00022553"/>
    </source>
</evidence>
<keyword evidence="2" id="KW-0902">Two-component regulatory system</keyword>
<keyword evidence="8" id="KW-1185">Reference proteome</keyword>
<protein>
    <submittedName>
        <fullName evidence="7">Uncharacterized protein</fullName>
    </submittedName>
</protein>
<gene>
    <name evidence="7" type="ORF">CVS29_01545</name>
</gene>
<evidence type="ECO:0000313" key="8">
    <source>
        <dbReference type="Proteomes" id="UP000246303"/>
    </source>
</evidence>
<sequence>MDNTQVAVVIEDDQDIRELIGVILSQAGFEVHCASTGADGVEAVRAHHPDIVTLDLGLPDINGFEVARQIRAFTDTYIIMLTGRADEMDTLLGLESGADDYLTKPFRPRELRARISTMMRRPRTDDEVEQGHHGQDSSTAFPSSAASAELAEAKP</sequence>
<feature type="compositionally biased region" description="Basic and acidic residues" evidence="6">
    <location>
        <begin position="122"/>
        <end position="135"/>
    </location>
</feature>
<evidence type="ECO:0000256" key="5">
    <source>
        <dbReference type="ARBA" id="ARBA00023163"/>
    </source>
</evidence>
<dbReference type="PANTHER" id="PTHR48111">
    <property type="entry name" value="REGULATOR OF RPOS"/>
    <property type="match status" value="1"/>
</dbReference>
<name>A0A2V3DVF7_9MICC</name>
<feature type="region of interest" description="Disordered" evidence="6">
    <location>
        <begin position="119"/>
        <end position="155"/>
    </location>
</feature>
<dbReference type="GO" id="GO:0000976">
    <property type="term" value="F:transcription cis-regulatory region binding"/>
    <property type="evidence" value="ECO:0007669"/>
    <property type="project" value="TreeGrafter"/>
</dbReference>
<evidence type="ECO:0000256" key="6">
    <source>
        <dbReference type="SAM" id="MobiDB-lite"/>
    </source>
</evidence>
<dbReference type="EMBL" id="QHLZ01000001">
    <property type="protein sequence ID" value="PXA69279.1"/>
    <property type="molecule type" value="Genomic_DNA"/>
</dbReference>
<dbReference type="AlphaFoldDB" id="A0A2V3DVF7"/>
<dbReference type="InterPro" id="IPR039420">
    <property type="entry name" value="WalR-like"/>
</dbReference>
<dbReference type="GO" id="GO:0032993">
    <property type="term" value="C:protein-DNA complex"/>
    <property type="evidence" value="ECO:0007669"/>
    <property type="project" value="TreeGrafter"/>
</dbReference>
<dbReference type="GO" id="GO:0005829">
    <property type="term" value="C:cytosol"/>
    <property type="evidence" value="ECO:0007669"/>
    <property type="project" value="TreeGrafter"/>
</dbReference>
<dbReference type="InterPro" id="IPR001789">
    <property type="entry name" value="Sig_transdc_resp-reg_receiver"/>
</dbReference>
<dbReference type="PROSITE" id="PS50110">
    <property type="entry name" value="RESPONSE_REGULATORY"/>
    <property type="match status" value="1"/>
</dbReference>
<evidence type="ECO:0000313" key="7">
    <source>
        <dbReference type="EMBL" id="PXA69279.1"/>
    </source>
</evidence>
<evidence type="ECO:0000256" key="4">
    <source>
        <dbReference type="ARBA" id="ARBA00023125"/>
    </source>
</evidence>
<reference evidence="7 8" key="1">
    <citation type="submission" date="2018-05" db="EMBL/GenBank/DDBJ databases">
        <title>Genetic diversity of glacier-inhabiting Cryobacterium bacteria in China and description of Cryobacterium mengkeensis sp. nov. and Arthrobacter glacialis sp. nov.</title>
        <authorList>
            <person name="Liu Q."/>
            <person name="Xin Y.-H."/>
        </authorList>
    </citation>
    <scope>NUCLEOTIDE SEQUENCE [LARGE SCALE GENOMIC DNA]</scope>
    <source>
        <strain evidence="7 8">GP3</strain>
    </source>
</reference>
<dbReference type="PANTHER" id="PTHR48111:SF1">
    <property type="entry name" value="TWO-COMPONENT RESPONSE REGULATOR ORR33"/>
    <property type="match status" value="1"/>
</dbReference>
<keyword evidence="3" id="KW-0805">Transcription regulation</keyword>
<evidence type="ECO:0000256" key="2">
    <source>
        <dbReference type="ARBA" id="ARBA00023012"/>
    </source>
</evidence>
<keyword evidence="4" id="KW-0238">DNA-binding</keyword>
<keyword evidence="5" id="KW-0804">Transcription</keyword>
<dbReference type="Gene3D" id="3.40.50.2300">
    <property type="match status" value="1"/>
</dbReference>